<evidence type="ECO:0000313" key="3">
    <source>
        <dbReference type="Proteomes" id="UP000499080"/>
    </source>
</evidence>
<dbReference type="EMBL" id="BGPR01000777">
    <property type="protein sequence ID" value="GBM35161.1"/>
    <property type="molecule type" value="Genomic_DNA"/>
</dbReference>
<organism evidence="2 3">
    <name type="scientific">Araneus ventricosus</name>
    <name type="common">Orbweaver spider</name>
    <name type="synonym">Epeira ventricosa</name>
    <dbReference type="NCBI Taxonomy" id="182803"/>
    <lineage>
        <taxon>Eukaryota</taxon>
        <taxon>Metazoa</taxon>
        <taxon>Ecdysozoa</taxon>
        <taxon>Arthropoda</taxon>
        <taxon>Chelicerata</taxon>
        <taxon>Arachnida</taxon>
        <taxon>Araneae</taxon>
        <taxon>Araneomorphae</taxon>
        <taxon>Entelegynae</taxon>
        <taxon>Araneoidea</taxon>
        <taxon>Araneidae</taxon>
        <taxon>Araneus</taxon>
    </lineage>
</organism>
<keyword evidence="3" id="KW-1185">Reference proteome</keyword>
<gene>
    <name evidence="2" type="ORF">AVEN_140759_1</name>
</gene>
<sequence>MMSDSEINRMNRSFSHLVEFEESRRASVIRDGKASVSTHSFVFSNFGQEASPLDTGPGNPIFGPTDDFPSLRSDIIGTD</sequence>
<dbReference type="AlphaFoldDB" id="A0A4Y2F230"/>
<proteinExistence type="predicted"/>
<protein>
    <submittedName>
        <fullName evidence="2">Uncharacterized protein</fullName>
    </submittedName>
</protein>
<evidence type="ECO:0000256" key="1">
    <source>
        <dbReference type="SAM" id="MobiDB-lite"/>
    </source>
</evidence>
<name>A0A4Y2F230_ARAVE</name>
<evidence type="ECO:0000313" key="2">
    <source>
        <dbReference type="EMBL" id="GBM35161.1"/>
    </source>
</evidence>
<feature type="region of interest" description="Disordered" evidence="1">
    <location>
        <begin position="49"/>
        <end position="79"/>
    </location>
</feature>
<comment type="caution">
    <text evidence="2">The sequence shown here is derived from an EMBL/GenBank/DDBJ whole genome shotgun (WGS) entry which is preliminary data.</text>
</comment>
<dbReference type="Proteomes" id="UP000499080">
    <property type="component" value="Unassembled WGS sequence"/>
</dbReference>
<accession>A0A4Y2F230</accession>
<reference evidence="2 3" key="1">
    <citation type="journal article" date="2019" name="Sci. Rep.">
        <title>Orb-weaving spider Araneus ventricosus genome elucidates the spidroin gene catalogue.</title>
        <authorList>
            <person name="Kono N."/>
            <person name="Nakamura H."/>
            <person name="Ohtoshi R."/>
            <person name="Moran D.A.P."/>
            <person name="Shinohara A."/>
            <person name="Yoshida Y."/>
            <person name="Fujiwara M."/>
            <person name="Mori M."/>
            <person name="Tomita M."/>
            <person name="Arakawa K."/>
        </authorList>
    </citation>
    <scope>NUCLEOTIDE SEQUENCE [LARGE SCALE GENOMIC DNA]</scope>
</reference>